<dbReference type="AlphaFoldDB" id="X0XCG7"/>
<evidence type="ECO:0000256" key="1">
    <source>
        <dbReference type="SAM" id="MobiDB-lite"/>
    </source>
</evidence>
<protein>
    <submittedName>
        <fullName evidence="2">Uncharacterized protein</fullName>
    </submittedName>
</protein>
<accession>X0XCG7</accession>
<evidence type="ECO:0000313" key="2">
    <source>
        <dbReference type="EMBL" id="GAG40780.1"/>
    </source>
</evidence>
<feature type="region of interest" description="Disordered" evidence="1">
    <location>
        <begin position="1"/>
        <end position="21"/>
    </location>
</feature>
<comment type="caution">
    <text evidence="2">The sequence shown here is derived from an EMBL/GenBank/DDBJ whole genome shotgun (WGS) entry which is preliminary data.</text>
</comment>
<dbReference type="EMBL" id="BARS01043588">
    <property type="protein sequence ID" value="GAG40780.1"/>
    <property type="molecule type" value="Genomic_DNA"/>
</dbReference>
<name>X0XCG7_9ZZZZ</name>
<sequence>MAEEEKKQERKKRRTATEAASSIGPMVKAAIGGTIKAKEEGKKLAYTFIVCLYDEILGA</sequence>
<reference evidence="2" key="1">
    <citation type="journal article" date="2014" name="Front. Microbiol.">
        <title>High frequency of phylogenetically diverse reductive dehalogenase-homologous genes in deep subseafloor sedimentary metagenomes.</title>
        <authorList>
            <person name="Kawai M."/>
            <person name="Futagami T."/>
            <person name="Toyoda A."/>
            <person name="Takaki Y."/>
            <person name="Nishi S."/>
            <person name="Hori S."/>
            <person name="Arai W."/>
            <person name="Tsubouchi T."/>
            <person name="Morono Y."/>
            <person name="Uchiyama I."/>
            <person name="Ito T."/>
            <person name="Fujiyama A."/>
            <person name="Inagaki F."/>
            <person name="Takami H."/>
        </authorList>
    </citation>
    <scope>NUCLEOTIDE SEQUENCE</scope>
    <source>
        <strain evidence="2">Expedition CK06-06</strain>
    </source>
</reference>
<proteinExistence type="predicted"/>
<organism evidence="2">
    <name type="scientific">marine sediment metagenome</name>
    <dbReference type="NCBI Taxonomy" id="412755"/>
    <lineage>
        <taxon>unclassified sequences</taxon>
        <taxon>metagenomes</taxon>
        <taxon>ecological metagenomes</taxon>
    </lineage>
</organism>
<feature type="non-terminal residue" evidence="2">
    <location>
        <position position="59"/>
    </location>
</feature>
<gene>
    <name evidence="2" type="ORF">S01H1_65964</name>
</gene>